<dbReference type="InterPro" id="IPR032675">
    <property type="entry name" value="LRR_dom_sf"/>
</dbReference>
<dbReference type="SUPFAM" id="SSF52540">
    <property type="entry name" value="P-loop containing nucleoside triphosphate hydrolases"/>
    <property type="match status" value="1"/>
</dbReference>
<keyword evidence="6" id="KW-1185">Reference proteome</keyword>
<protein>
    <submittedName>
        <fullName evidence="5">Disease resistance protein</fullName>
    </submittedName>
</protein>
<evidence type="ECO:0000313" key="5">
    <source>
        <dbReference type="EMBL" id="KAK7854838.1"/>
    </source>
</evidence>
<dbReference type="Pfam" id="PF23598">
    <property type="entry name" value="LRR_14"/>
    <property type="match status" value="1"/>
</dbReference>
<dbReference type="AlphaFoldDB" id="A0AAW0LT42"/>
<dbReference type="GO" id="GO:0043531">
    <property type="term" value="F:ADP binding"/>
    <property type="evidence" value="ECO:0007669"/>
    <property type="project" value="InterPro"/>
</dbReference>
<dbReference type="Proteomes" id="UP000237347">
    <property type="component" value="Unassembled WGS sequence"/>
</dbReference>
<dbReference type="InterPro" id="IPR002182">
    <property type="entry name" value="NB-ARC"/>
</dbReference>
<dbReference type="PANTHER" id="PTHR36766:SF64">
    <property type="entry name" value="OS12G0206100 PROTEIN"/>
    <property type="match status" value="1"/>
</dbReference>
<dbReference type="SUPFAM" id="SSF52058">
    <property type="entry name" value="L domain-like"/>
    <property type="match status" value="1"/>
</dbReference>
<dbReference type="InterPro" id="IPR042197">
    <property type="entry name" value="Apaf_helical"/>
</dbReference>
<reference evidence="5 6" key="1">
    <citation type="journal article" date="2018" name="Sci. Data">
        <title>The draft genome sequence of cork oak.</title>
        <authorList>
            <person name="Ramos A.M."/>
            <person name="Usie A."/>
            <person name="Barbosa P."/>
            <person name="Barros P.M."/>
            <person name="Capote T."/>
            <person name="Chaves I."/>
            <person name="Simoes F."/>
            <person name="Abreu I."/>
            <person name="Carrasquinho I."/>
            <person name="Faro C."/>
            <person name="Guimaraes J.B."/>
            <person name="Mendonca D."/>
            <person name="Nobrega F."/>
            <person name="Rodrigues L."/>
            <person name="Saibo N.J.M."/>
            <person name="Varela M.C."/>
            <person name="Egas C."/>
            <person name="Matos J."/>
            <person name="Miguel C.M."/>
            <person name="Oliveira M.M."/>
            <person name="Ricardo C.P."/>
            <person name="Goncalves S."/>
        </authorList>
    </citation>
    <scope>NUCLEOTIDE SEQUENCE [LARGE SCALE GENOMIC DNA]</scope>
    <source>
        <strain evidence="6">cv. HL8</strain>
    </source>
</reference>
<proteinExistence type="predicted"/>
<accession>A0AAW0LT42</accession>
<feature type="domain" description="Disease resistance R13L4/SHOC-2-like LRR" evidence="4">
    <location>
        <begin position="284"/>
        <end position="405"/>
    </location>
</feature>
<keyword evidence="1" id="KW-0677">Repeat</keyword>
<dbReference type="PANTHER" id="PTHR36766">
    <property type="entry name" value="PLANT BROAD-SPECTRUM MILDEW RESISTANCE PROTEIN RPW8"/>
    <property type="match status" value="1"/>
</dbReference>
<gene>
    <name evidence="5" type="ORF">CFP56_030596</name>
</gene>
<evidence type="ECO:0000259" key="4">
    <source>
        <dbReference type="Pfam" id="PF23598"/>
    </source>
</evidence>
<dbReference type="InterPro" id="IPR055414">
    <property type="entry name" value="LRR_R13L4/SHOC2-like"/>
</dbReference>
<dbReference type="Gene3D" id="3.80.10.10">
    <property type="entry name" value="Ribonuclease Inhibitor"/>
    <property type="match status" value="1"/>
</dbReference>
<keyword evidence="2" id="KW-0611">Plant defense</keyword>
<evidence type="ECO:0000259" key="3">
    <source>
        <dbReference type="Pfam" id="PF00931"/>
    </source>
</evidence>
<dbReference type="Pfam" id="PF00931">
    <property type="entry name" value="NB-ARC"/>
    <property type="match status" value="1"/>
</dbReference>
<evidence type="ECO:0000256" key="1">
    <source>
        <dbReference type="ARBA" id="ARBA00022737"/>
    </source>
</evidence>
<evidence type="ECO:0000313" key="6">
    <source>
        <dbReference type="Proteomes" id="UP000237347"/>
    </source>
</evidence>
<name>A0AAW0LT42_QUESU</name>
<dbReference type="EMBL" id="PKMF04000051">
    <property type="protein sequence ID" value="KAK7854838.1"/>
    <property type="molecule type" value="Genomic_DNA"/>
</dbReference>
<dbReference type="Gene3D" id="1.10.8.430">
    <property type="entry name" value="Helical domain of apoptotic protease-activating factors"/>
    <property type="match status" value="1"/>
</dbReference>
<dbReference type="PRINTS" id="PR00364">
    <property type="entry name" value="DISEASERSIST"/>
</dbReference>
<feature type="domain" description="NB-ARC" evidence="3">
    <location>
        <begin position="119"/>
        <end position="218"/>
    </location>
</feature>
<dbReference type="InterPro" id="IPR027417">
    <property type="entry name" value="P-loop_NTPase"/>
</dbReference>
<dbReference type="GO" id="GO:0006952">
    <property type="term" value="P:defense response"/>
    <property type="evidence" value="ECO:0007669"/>
    <property type="project" value="UniProtKB-KW"/>
</dbReference>
<sequence>MAKVVVSSVVKSIGDLLIEEAKFLSEWVTEIRELVYDTKDIVGTYALKVASKGGGGIKKVLKSGVFAEGRGRQYSCFHMWHGWPRKGHYCQDGFITTTKSSNILIAALGHISHNNVKNRCVWEEILIKVLSPTKEERDQIQKLTDAEIVEKLREVQLQKKCLVILDDILYIETWNSPHAAFPLKNIGSKILLTSRNKEVSLHVDTKGFLYELQCLNKERDCLTNANIESLGEKMIKYCGGLPLAITILGGLLATKQRQDERLAITLESNDNYFKGIKFSEYPYLRSLHYFVPPKEFYFKKSKLLRVLNLKNYGENFPKDIGCFIHLRFLSLKNSKISKVPSSLGNLRCLQTLDLRLKYYKVRVPNVFKEMEQLRHLYLPSFYWVSEKLELGNLCYLQTLLSVGLKTIKMPTSVRLNLRILGLGDHDYRPFLGVKTGEVVPHVIQVLSIFPHVYTLVIDSGIKKLPETRLFPPNLAELGLVLTKLEEDPMPTLEKLPNLKILRLFANSFVGKDMVCSEGGFPLLQYLILCGLYSLEEWRVEERAMPSLYHLTIDSCYYLKTIPDGLRFLTTLQVLEIKSMPKSFKDRLNEGGLDSDKVKHVPSLVFKNCDRE</sequence>
<dbReference type="Gene3D" id="3.40.50.300">
    <property type="entry name" value="P-loop containing nucleotide triphosphate hydrolases"/>
    <property type="match status" value="1"/>
</dbReference>
<comment type="caution">
    <text evidence="5">The sequence shown here is derived from an EMBL/GenBank/DDBJ whole genome shotgun (WGS) entry which is preliminary data.</text>
</comment>
<evidence type="ECO:0000256" key="2">
    <source>
        <dbReference type="ARBA" id="ARBA00022821"/>
    </source>
</evidence>
<organism evidence="5 6">
    <name type="scientific">Quercus suber</name>
    <name type="common">Cork oak</name>
    <dbReference type="NCBI Taxonomy" id="58331"/>
    <lineage>
        <taxon>Eukaryota</taxon>
        <taxon>Viridiplantae</taxon>
        <taxon>Streptophyta</taxon>
        <taxon>Embryophyta</taxon>
        <taxon>Tracheophyta</taxon>
        <taxon>Spermatophyta</taxon>
        <taxon>Magnoliopsida</taxon>
        <taxon>eudicotyledons</taxon>
        <taxon>Gunneridae</taxon>
        <taxon>Pentapetalae</taxon>
        <taxon>rosids</taxon>
        <taxon>fabids</taxon>
        <taxon>Fagales</taxon>
        <taxon>Fagaceae</taxon>
        <taxon>Quercus</taxon>
    </lineage>
</organism>